<name>A0A916WKG2_9BURK</name>
<reference evidence="2" key="2">
    <citation type="submission" date="2020-09" db="EMBL/GenBank/DDBJ databases">
        <authorList>
            <person name="Sun Q."/>
            <person name="Zhou Y."/>
        </authorList>
    </citation>
    <scope>NUCLEOTIDE SEQUENCE</scope>
    <source>
        <strain evidence="2">CGMCC 1.15322</strain>
    </source>
</reference>
<feature type="domain" description="DUF6538" evidence="1">
    <location>
        <begin position="27"/>
        <end position="87"/>
    </location>
</feature>
<dbReference type="Pfam" id="PF20172">
    <property type="entry name" value="DUF6538"/>
    <property type="match status" value="1"/>
</dbReference>
<gene>
    <name evidence="2" type="ORF">GCM10011496_29100</name>
</gene>
<evidence type="ECO:0000259" key="1">
    <source>
        <dbReference type="Pfam" id="PF20172"/>
    </source>
</evidence>
<proteinExistence type="predicted"/>
<accession>A0A916WKG2</accession>
<reference evidence="2" key="1">
    <citation type="journal article" date="2014" name="Int. J. Syst. Evol. Microbiol.">
        <title>Complete genome sequence of Corynebacterium casei LMG S-19264T (=DSM 44701T), isolated from a smear-ripened cheese.</title>
        <authorList>
            <consortium name="US DOE Joint Genome Institute (JGI-PGF)"/>
            <person name="Walter F."/>
            <person name="Albersmeier A."/>
            <person name="Kalinowski J."/>
            <person name="Ruckert C."/>
        </authorList>
    </citation>
    <scope>NUCLEOTIDE SEQUENCE</scope>
    <source>
        <strain evidence="2">CGMCC 1.15322</strain>
    </source>
</reference>
<dbReference type="AlphaFoldDB" id="A0A916WKG2"/>
<keyword evidence="3" id="KW-1185">Reference proteome</keyword>
<evidence type="ECO:0000313" key="3">
    <source>
        <dbReference type="Proteomes" id="UP000620596"/>
    </source>
</evidence>
<dbReference type="EMBL" id="BMIG01000011">
    <property type="protein sequence ID" value="GGB06396.1"/>
    <property type="molecule type" value="Genomic_DNA"/>
</dbReference>
<dbReference type="Proteomes" id="UP000620596">
    <property type="component" value="Unassembled WGS sequence"/>
</dbReference>
<sequence length="111" mass="12738">MCVFGVSLEQLTITKSTTMAKRDKGVHLRSGTNVYQWRIRVPKDLAHLYPDKAWACRHTLGTSNLAQANRLAAGLYATWLTKFDRQRKQLNPQPAQELTPELIQFLNRPVF</sequence>
<organism evidence="2 3">
    <name type="scientific">Polaromonas eurypsychrophila</name>
    <dbReference type="NCBI Taxonomy" id="1614635"/>
    <lineage>
        <taxon>Bacteria</taxon>
        <taxon>Pseudomonadati</taxon>
        <taxon>Pseudomonadota</taxon>
        <taxon>Betaproteobacteria</taxon>
        <taxon>Burkholderiales</taxon>
        <taxon>Comamonadaceae</taxon>
        <taxon>Polaromonas</taxon>
    </lineage>
</organism>
<comment type="caution">
    <text evidence="2">The sequence shown here is derived from an EMBL/GenBank/DDBJ whole genome shotgun (WGS) entry which is preliminary data.</text>
</comment>
<evidence type="ECO:0000313" key="2">
    <source>
        <dbReference type="EMBL" id="GGB06396.1"/>
    </source>
</evidence>
<dbReference type="InterPro" id="IPR046668">
    <property type="entry name" value="DUF6538"/>
</dbReference>
<protein>
    <recommendedName>
        <fullName evidence="1">DUF6538 domain-containing protein</fullName>
    </recommendedName>
</protein>